<reference evidence="2" key="1">
    <citation type="journal article" date="2021" name="bioRxiv">
        <title>Whole Genome Assembly and Annotation of Northern Wild Rice, Zizania palustris L., Supports a Whole Genome Duplication in the Zizania Genus.</title>
        <authorList>
            <person name="Haas M."/>
            <person name="Kono T."/>
            <person name="Macchietto M."/>
            <person name="Millas R."/>
            <person name="McGilp L."/>
            <person name="Shao M."/>
            <person name="Duquette J."/>
            <person name="Hirsch C.N."/>
            <person name="Kimball J."/>
        </authorList>
    </citation>
    <scope>NUCLEOTIDE SEQUENCE</scope>
    <source>
        <tissue evidence="2">Fresh leaf tissue</tissue>
    </source>
</reference>
<evidence type="ECO:0000313" key="2">
    <source>
        <dbReference type="EMBL" id="KAG8067749.1"/>
    </source>
</evidence>
<feature type="region of interest" description="Disordered" evidence="1">
    <location>
        <begin position="35"/>
        <end position="97"/>
    </location>
</feature>
<dbReference type="AlphaFoldDB" id="A0A8J5T416"/>
<dbReference type="Proteomes" id="UP000729402">
    <property type="component" value="Unassembled WGS sequence"/>
</dbReference>
<proteinExistence type="predicted"/>
<comment type="caution">
    <text evidence="2">The sequence shown here is derived from an EMBL/GenBank/DDBJ whole genome shotgun (WGS) entry which is preliminary data.</text>
</comment>
<evidence type="ECO:0000313" key="3">
    <source>
        <dbReference type="Proteomes" id="UP000729402"/>
    </source>
</evidence>
<name>A0A8J5T416_ZIZPA</name>
<organism evidence="2 3">
    <name type="scientific">Zizania palustris</name>
    <name type="common">Northern wild rice</name>
    <dbReference type="NCBI Taxonomy" id="103762"/>
    <lineage>
        <taxon>Eukaryota</taxon>
        <taxon>Viridiplantae</taxon>
        <taxon>Streptophyta</taxon>
        <taxon>Embryophyta</taxon>
        <taxon>Tracheophyta</taxon>
        <taxon>Spermatophyta</taxon>
        <taxon>Magnoliopsida</taxon>
        <taxon>Liliopsida</taxon>
        <taxon>Poales</taxon>
        <taxon>Poaceae</taxon>
        <taxon>BOP clade</taxon>
        <taxon>Oryzoideae</taxon>
        <taxon>Oryzeae</taxon>
        <taxon>Zizaniinae</taxon>
        <taxon>Zizania</taxon>
    </lineage>
</organism>
<sequence length="206" mass="22646">MDTVQQPMCQLTRSAAGRRRRECTRCSRWNGLPPPWGSAATGTNYHRRGERSHRNGLPSPRGACMVVGMGRRRRRGERSRQNEPPPPELDNTGKGPQRLLLRSKMNLVVTCYLHESRKVVPSTTGGEIWSGDLWVPSGRCCLSATARSGICAPHGDDDLFQQLRSPRRRRPVPTATFPTAAVVRSSGGGDAPCELGKLSYVAAWAS</sequence>
<keyword evidence="3" id="KW-1185">Reference proteome</keyword>
<dbReference type="EMBL" id="JAAALK010000284">
    <property type="protein sequence ID" value="KAG8067749.1"/>
    <property type="molecule type" value="Genomic_DNA"/>
</dbReference>
<gene>
    <name evidence="2" type="ORF">GUJ93_ZPchr0005g16336</name>
</gene>
<reference evidence="2" key="2">
    <citation type="submission" date="2021-02" db="EMBL/GenBank/DDBJ databases">
        <authorList>
            <person name="Kimball J.A."/>
            <person name="Haas M.W."/>
            <person name="Macchietto M."/>
            <person name="Kono T."/>
            <person name="Duquette J."/>
            <person name="Shao M."/>
        </authorList>
    </citation>
    <scope>NUCLEOTIDE SEQUENCE</scope>
    <source>
        <tissue evidence="2">Fresh leaf tissue</tissue>
    </source>
</reference>
<accession>A0A8J5T416</accession>
<evidence type="ECO:0000256" key="1">
    <source>
        <dbReference type="SAM" id="MobiDB-lite"/>
    </source>
</evidence>
<protein>
    <submittedName>
        <fullName evidence="2">Uncharacterized protein</fullName>
    </submittedName>
</protein>